<dbReference type="OrthoDB" id="370053at2"/>
<evidence type="ECO:0000313" key="3">
    <source>
        <dbReference type="Proteomes" id="UP000281128"/>
    </source>
</evidence>
<keyword evidence="1" id="KW-1133">Transmembrane helix</keyword>
<name>A0A3A8B9Z6_9RHOB</name>
<feature type="transmembrane region" description="Helical" evidence="1">
    <location>
        <begin position="96"/>
        <end position="115"/>
    </location>
</feature>
<dbReference type="Pfam" id="PF04657">
    <property type="entry name" value="DMT_YdcZ"/>
    <property type="match status" value="1"/>
</dbReference>
<proteinExistence type="predicted"/>
<dbReference type="PANTHER" id="PTHR34821:SF2">
    <property type="entry name" value="INNER MEMBRANE PROTEIN YDCZ"/>
    <property type="match status" value="1"/>
</dbReference>
<feature type="transmembrane region" description="Helical" evidence="1">
    <location>
        <begin position="70"/>
        <end position="90"/>
    </location>
</feature>
<dbReference type="GO" id="GO:0005886">
    <property type="term" value="C:plasma membrane"/>
    <property type="evidence" value="ECO:0007669"/>
    <property type="project" value="TreeGrafter"/>
</dbReference>
<evidence type="ECO:0000313" key="2">
    <source>
        <dbReference type="EMBL" id="RKF15203.1"/>
    </source>
</evidence>
<organism evidence="2 3">
    <name type="scientific">Roseovarius spongiae</name>
    <dbReference type="NCBI Taxonomy" id="2320272"/>
    <lineage>
        <taxon>Bacteria</taxon>
        <taxon>Pseudomonadati</taxon>
        <taxon>Pseudomonadota</taxon>
        <taxon>Alphaproteobacteria</taxon>
        <taxon>Rhodobacterales</taxon>
        <taxon>Roseobacteraceae</taxon>
        <taxon>Roseovarius</taxon>
    </lineage>
</organism>
<comment type="caution">
    <text evidence="2">The sequence shown here is derived from an EMBL/GenBank/DDBJ whole genome shotgun (WGS) entry which is preliminary data.</text>
</comment>
<dbReference type="RefSeq" id="WP_121166433.1">
    <property type="nucleotide sequence ID" value="NZ_RAPE01000002.1"/>
</dbReference>
<keyword evidence="1" id="KW-0812">Transmembrane</keyword>
<gene>
    <name evidence="2" type="ORF">D6850_10225</name>
</gene>
<feature type="transmembrane region" description="Helical" evidence="1">
    <location>
        <begin position="36"/>
        <end position="58"/>
    </location>
</feature>
<dbReference type="EMBL" id="RAPE01000002">
    <property type="protein sequence ID" value="RKF15203.1"/>
    <property type="molecule type" value="Genomic_DNA"/>
</dbReference>
<protein>
    <submittedName>
        <fullName evidence="2">DMT family transporter</fullName>
    </submittedName>
</protein>
<dbReference type="PANTHER" id="PTHR34821">
    <property type="entry name" value="INNER MEMBRANE PROTEIN YDCZ"/>
    <property type="match status" value="1"/>
</dbReference>
<keyword evidence="3" id="KW-1185">Reference proteome</keyword>
<dbReference type="AlphaFoldDB" id="A0A3A8B9Z6"/>
<feature type="transmembrane region" description="Helical" evidence="1">
    <location>
        <begin position="127"/>
        <end position="145"/>
    </location>
</feature>
<sequence length="148" mass="15236">MSQSTIIALLLMTASGVAISLQGPLNAMLGRGIGSVLGAATVSFGVGFVLLLVVMLILGEGGSLLRLRDVPAWLLIGGSMGALYVFSAIWSVPVLGVLTMTTMLILGQMVAALLLDHFGAFGMVVREISPTRVLAAALVAAGVILSRW</sequence>
<reference evidence="2 3" key="1">
    <citation type="submission" date="2018-09" db="EMBL/GenBank/DDBJ databases">
        <title>Roseovarius spongiae sp. nov., isolated from a marine sponge.</title>
        <authorList>
            <person name="Zhuang L."/>
            <person name="Luo L."/>
        </authorList>
    </citation>
    <scope>NUCLEOTIDE SEQUENCE [LARGE SCALE GENOMIC DNA]</scope>
    <source>
        <strain evidence="2 3">HN-E21</strain>
    </source>
</reference>
<keyword evidence="1" id="KW-0472">Membrane</keyword>
<accession>A0A3A8B9Z6</accession>
<dbReference type="Proteomes" id="UP000281128">
    <property type="component" value="Unassembled WGS sequence"/>
</dbReference>
<evidence type="ECO:0000256" key="1">
    <source>
        <dbReference type="SAM" id="Phobius"/>
    </source>
</evidence>
<dbReference type="InterPro" id="IPR006750">
    <property type="entry name" value="YdcZ"/>
</dbReference>